<evidence type="ECO:0000256" key="11">
    <source>
        <dbReference type="ARBA" id="ARBA00022723"/>
    </source>
</evidence>
<comment type="cofactor">
    <cofactor evidence="2 18">
        <name>NAD(+)</name>
        <dbReference type="ChEBI" id="CHEBI:57540"/>
    </cofactor>
</comment>
<evidence type="ECO:0000259" key="19">
    <source>
        <dbReference type="Pfam" id="PF01761"/>
    </source>
</evidence>
<feature type="binding site" evidence="18">
    <location>
        <begin position="74"/>
        <end position="79"/>
    </location>
    <ligand>
        <name>NAD(+)</name>
        <dbReference type="ChEBI" id="CHEBI:57540"/>
    </ligand>
</feature>
<comment type="caution">
    <text evidence="21">The sequence shown here is derived from an EMBL/GenBank/DDBJ whole genome shotgun (WGS) entry which is preliminary data.</text>
</comment>
<feature type="domain" description="3-dehydroquinate synthase N-terminal" evidence="19">
    <location>
        <begin position="70"/>
        <end position="182"/>
    </location>
</feature>
<dbReference type="Gene3D" id="3.40.50.1970">
    <property type="match status" value="1"/>
</dbReference>
<evidence type="ECO:0000256" key="9">
    <source>
        <dbReference type="ARBA" id="ARBA00022490"/>
    </source>
</evidence>
<feature type="binding site" evidence="18">
    <location>
        <position position="187"/>
    </location>
    <ligand>
        <name>Zn(2+)</name>
        <dbReference type="ChEBI" id="CHEBI:29105"/>
    </ligand>
</feature>
<comment type="caution">
    <text evidence="18">Lacks conserved residue(s) required for the propagation of feature annotation.</text>
</comment>
<dbReference type="SUPFAM" id="SSF56796">
    <property type="entry name" value="Dehydroquinate synthase-like"/>
    <property type="match status" value="1"/>
</dbReference>
<evidence type="ECO:0000256" key="13">
    <source>
        <dbReference type="ARBA" id="ARBA00022833"/>
    </source>
</evidence>
<keyword evidence="13 18" id="KW-0862">Zinc</keyword>
<dbReference type="InterPro" id="IPR016037">
    <property type="entry name" value="DHQ_synth_AroB"/>
</dbReference>
<evidence type="ECO:0000256" key="17">
    <source>
        <dbReference type="ARBA" id="ARBA00023285"/>
    </source>
</evidence>
<dbReference type="CDD" id="cd08195">
    <property type="entry name" value="DHQS"/>
    <property type="match status" value="1"/>
</dbReference>
<keyword evidence="10 18" id="KW-0028">Amino-acid biosynthesis</keyword>
<comment type="subcellular location">
    <subcellularLocation>
        <location evidence="4 18">Cytoplasm</location>
    </subcellularLocation>
</comment>
<evidence type="ECO:0000256" key="6">
    <source>
        <dbReference type="ARBA" id="ARBA00005412"/>
    </source>
</evidence>
<dbReference type="RefSeq" id="WP_347705459.1">
    <property type="nucleotide sequence ID" value="NZ_JBDPZD010000004.1"/>
</dbReference>
<feature type="binding site" evidence="18">
    <location>
        <position position="154"/>
    </location>
    <ligand>
        <name>NAD(+)</name>
        <dbReference type="ChEBI" id="CHEBI:57540"/>
    </ligand>
</feature>
<evidence type="ECO:0000256" key="10">
    <source>
        <dbReference type="ARBA" id="ARBA00022605"/>
    </source>
</evidence>
<feature type="domain" description="3-dehydroquinate synthase C-terminal" evidence="20">
    <location>
        <begin position="184"/>
        <end position="327"/>
    </location>
</feature>
<dbReference type="Gene3D" id="1.20.1090.10">
    <property type="entry name" value="Dehydroquinate synthase-like - alpha domain"/>
    <property type="match status" value="1"/>
</dbReference>
<evidence type="ECO:0000256" key="16">
    <source>
        <dbReference type="ARBA" id="ARBA00023239"/>
    </source>
</evidence>
<feature type="binding site" evidence="18">
    <location>
        <position position="145"/>
    </location>
    <ligand>
        <name>NAD(+)</name>
        <dbReference type="ChEBI" id="CHEBI:57540"/>
    </ligand>
</feature>
<evidence type="ECO:0000256" key="5">
    <source>
        <dbReference type="ARBA" id="ARBA00004661"/>
    </source>
</evidence>
<dbReference type="EC" id="4.2.3.4" evidence="7 18"/>
<keyword evidence="9 18" id="KW-0963">Cytoplasm</keyword>
<feature type="binding site" evidence="18">
    <location>
        <position position="267"/>
    </location>
    <ligand>
        <name>Zn(2+)</name>
        <dbReference type="ChEBI" id="CHEBI:29105"/>
    </ligand>
</feature>
<dbReference type="Proteomes" id="UP001495147">
    <property type="component" value="Unassembled WGS sequence"/>
</dbReference>
<comment type="cofactor">
    <cofactor evidence="18">
        <name>Co(2+)</name>
        <dbReference type="ChEBI" id="CHEBI:48828"/>
    </cofactor>
    <cofactor evidence="18">
        <name>Zn(2+)</name>
        <dbReference type="ChEBI" id="CHEBI:29105"/>
    </cofactor>
    <text evidence="18">Binds 1 divalent metal cation per subunit. Can use either Co(2+) or Zn(2+).</text>
</comment>
<evidence type="ECO:0000256" key="14">
    <source>
        <dbReference type="ARBA" id="ARBA00023027"/>
    </source>
</evidence>
<keyword evidence="11 18" id="KW-0479">Metal-binding</keyword>
<dbReference type="Pfam" id="PF01761">
    <property type="entry name" value="DHQ_synthase"/>
    <property type="match status" value="1"/>
</dbReference>
<dbReference type="PIRSF" id="PIRSF001455">
    <property type="entry name" value="DHQ_synth"/>
    <property type="match status" value="1"/>
</dbReference>
<organism evidence="21 22">
    <name type="scientific">Roseateles paludis</name>
    <dbReference type="NCBI Taxonomy" id="3145238"/>
    <lineage>
        <taxon>Bacteria</taxon>
        <taxon>Pseudomonadati</taxon>
        <taxon>Pseudomonadota</taxon>
        <taxon>Betaproteobacteria</taxon>
        <taxon>Burkholderiales</taxon>
        <taxon>Sphaerotilaceae</taxon>
        <taxon>Roseateles</taxon>
    </lineage>
</organism>
<dbReference type="GO" id="GO:0003856">
    <property type="term" value="F:3-dehydroquinate synthase activity"/>
    <property type="evidence" value="ECO:0007669"/>
    <property type="project" value="UniProtKB-EC"/>
</dbReference>
<evidence type="ECO:0000256" key="2">
    <source>
        <dbReference type="ARBA" id="ARBA00001911"/>
    </source>
</evidence>
<feature type="binding site" evidence="18">
    <location>
        <begin position="132"/>
        <end position="133"/>
    </location>
    <ligand>
        <name>NAD(+)</name>
        <dbReference type="ChEBI" id="CHEBI:57540"/>
    </ligand>
</feature>
<keyword evidence="22" id="KW-1185">Reference proteome</keyword>
<evidence type="ECO:0000259" key="20">
    <source>
        <dbReference type="Pfam" id="PF24621"/>
    </source>
</evidence>
<keyword evidence="12 18" id="KW-0547">Nucleotide-binding</keyword>
<dbReference type="NCBIfam" id="TIGR01357">
    <property type="entry name" value="aroB"/>
    <property type="match status" value="1"/>
</dbReference>
<comment type="catalytic activity">
    <reaction evidence="1 18">
        <text>7-phospho-2-dehydro-3-deoxy-D-arabino-heptonate = 3-dehydroquinate + phosphate</text>
        <dbReference type="Rhea" id="RHEA:21968"/>
        <dbReference type="ChEBI" id="CHEBI:32364"/>
        <dbReference type="ChEBI" id="CHEBI:43474"/>
        <dbReference type="ChEBI" id="CHEBI:58394"/>
        <dbReference type="EC" id="4.2.3.4"/>
    </reaction>
</comment>
<evidence type="ECO:0000313" key="22">
    <source>
        <dbReference type="Proteomes" id="UP001495147"/>
    </source>
</evidence>
<comment type="function">
    <text evidence="3 18">Catalyzes the conversion of 3-deoxy-D-arabino-heptulosonate 7-phosphate (DAHP) to dehydroquinate (DHQ).</text>
</comment>
<dbReference type="HAMAP" id="MF_00110">
    <property type="entry name" value="DHQ_synthase"/>
    <property type="match status" value="1"/>
</dbReference>
<dbReference type="Pfam" id="PF24621">
    <property type="entry name" value="DHQS_C"/>
    <property type="match status" value="1"/>
</dbReference>
<evidence type="ECO:0000256" key="1">
    <source>
        <dbReference type="ARBA" id="ARBA00001393"/>
    </source>
</evidence>
<keyword evidence="14 18" id="KW-0520">NAD</keyword>
<dbReference type="InterPro" id="IPR030963">
    <property type="entry name" value="DHQ_synth_fam"/>
</dbReference>
<dbReference type="InterPro" id="IPR050071">
    <property type="entry name" value="Dehydroquinate_synthase"/>
</dbReference>
<feature type="binding site" evidence="18">
    <location>
        <position position="250"/>
    </location>
    <ligand>
        <name>Zn(2+)</name>
        <dbReference type="ChEBI" id="CHEBI:29105"/>
    </ligand>
</feature>
<gene>
    <name evidence="18 21" type="primary">aroB</name>
    <name evidence="21" type="ORF">ABDJ85_14265</name>
</gene>
<evidence type="ECO:0000256" key="15">
    <source>
        <dbReference type="ARBA" id="ARBA00023141"/>
    </source>
</evidence>
<evidence type="ECO:0000256" key="4">
    <source>
        <dbReference type="ARBA" id="ARBA00004496"/>
    </source>
</evidence>
<dbReference type="PANTHER" id="PTHR43622:SF7">
    <property type="entry name" value="3-DEHYDROQUINATE SYNTHASE, CHLOROPLASTIC"/>
    <property type="match status" value="1"/>
</dbReference>
<evidence type="ECO:0000256" key="8">
    <source>
        <dbReference type="ARBA" id="ARBA00017684"/>
    </source>
</evidence>
<keyword evidence="16 18" id="KW-0456">Lyase</keyword>
<reference evidence="21 22" key="1">
    <citation type="submission" date="2024-05" db="EMBL/GenBank/DDBJ databases">
        <title>Roseateles sp. DJS-2-20 16S ribosomal RNA gene Genome sequencing and assembly.</title>
        <authorList>
            <person name="Woo H."/>
        </authorList>
    </citation>
    <scope>NUCLEOTIDE SEQUENCE [LARGE SCALE GENOMIC DNA]</scope>
    <source>
        <strain evidence="21 22">DJS-2-20</strain>
    </source>
</reference>
<name>A0ABV0G4H0_9BURK</name>
<dbReference type="EMBL" id="JBDPZD010000004">
    <property type="protein sequence ID" value="MEO3692638.1"/>
    <property type="molecule type" value="Genomic_DNA"/>
</dbReference>
<dbReference type="InterPro" id="IPR056179">
    <property type="entry name" value="DHQS_C"/>
</dbReference>
<keyword evidence="17 18" id="KW-0170">Cobalt</keyword>
<evidence type="ECO:0000313" key="21">
    <source>
        <dbReference type="EMBL" id="MEO3692638.1"/>
    </source>
</evidence>
<comment type="pathway">
    <text evidence="5 18">Metabolic intermediate biosynthesis; chorismate biosynthesis; chorismate from D-erythrose 4-phosphate and phosphoenolpyruvate: step 2/7.</text>
</comment>
<evidence type="ECO:0000256" key="3">
    <source>
        <dbReference type="ARBA" id="ARBA00003485"/>
    </source>
</evidence>
<keyword evidence="15 18" id="KW-0057">Aromatic amino acid biosynthesis</keyword>
<sequence length="363" mass="39284">MTAHNVSIALPDGRAYEIRIGSQLLGEPTSWQGLPKSAAALIVTNDRVAPYYLERLRSALLARHASVEALVLPDGEFHKDWVSLQTVMDTLLERQADRKTVLYALGGGVIGDLTGFAASIYMRGVPFVQVPTTLLAQVDSSVGGKTAINHPLGKNMIGTFYQPARVIADLDSLDTLPDRELRAGLAEVIKYGPIADAEFLTWIEVNLDALLSRDKAALAHAVRRSCEIKAWVVQQDERESGLRAILNFGHTFGHAIETGLGYGAWLHGEAVGCGMLLASDLSARTGRMPADFVDRMRRLLERTSLPVVAPALGVERYMSLMRGDKKSEAGEIRFVLIEALGRAGTHAAPDDLVAQVLETHGGA</sequence>
<evidence type="ECO:0000256" key="7">
    <source>
        <dbReference type="ARBA" id="ARBA00013031"/>
    </source>
</evidence>
<protein>
    <recommendedName>
        <fullName evidence="8 18">3-dehydroquinate synthase</fullName>
        <shortName evidence="18">DHQS</shortName>
        <ecNumber evidence="7 18">4.2.3.4</ecNumber>
    </recommendedName>
</protein>
<dbReference type="PANTHER" id="PTHR43622">
    <property type="entry name" value="3-DEHYDROQUINATE SYNTHASE"/>
    <property type="match status" value="1"/>
</dbReference>
<dbReference type="InterPro" id="IPR030960">
    <property type="entry name" value="DHQS/DOIS_N"/>
</dbReference>
<accession>A0ABV0G4H0</accession>
<comment type="similarity">
    <text evidence="6 18">Belongs to the sugar phosphate cyclases superfamily. Dehydroquinate synthase family.</text>
</comment>
<proteinExistence type="inferred from homology"/>
<evidence type="ECO:0000256" key="12">
    <source>
        <dbReference type="ARBA" id="ARBA00022741"/>
    </source>
</evidence>
<evidence type="ECO:0000256" key="18">
    <source>
        <dbReference type="HAMAP-Rule" id="MF_00110"/>
    </source>
</evidence>
<feature type="binding site" evidence="18">
    <location>
        <begin position="108"/>
        <end position="112"/>
    </location>
    <ligand>
        <name>NAD(+)</name>
        <dbReference type="ChEBI" id="CHEBI:57540"/>
    </ligand>
</feature>